<name>A0A371XDT2_9HYPH</name>
<feature type="domain" description="Virulence-associated protein E-like" evidence="1">
    <location>
        <begin position="481"/>
        <end position="693"/>
    </location>
</feature>
<comment type="caution">
    <text evidence="2">The sequence shown here is derived from an EMBL/GenBank/DDBJ whole genome shotgun (WGS) entry which is preliminary data.</text>
</comment>
<protein>
    <recommendedName>
        <fullName evidence="1">Virulence-associated protein E-like domain-containing protein</fullName>
    </recommendedName>
</protein>
<keyword evidence="3" id="KW-1185">Reference proteome</keyword>
<sequence length="777" mass="87972">MFTPEIRQSFGDADHALSISDNLTVLTDVRGRTLSKRHAFQSDGTWQSADIPKVKYFKVRTVTVSSIRDLFRELPNISANGCDAIIRGEPNAKTLASLAKEESTRRTGECFDPVRHPWACIDIDKIEVPGMDICANPDAVIAHTIRTHFPEEFQNVKAVWQLSSSAGVKRRDLVKAHIWFWLDRPLSGLELKAWHKLSGFPADTSLFGDVQLHYLANPTFNGASDPCSQRWGMLDGEHDSIHVPDIDMIALETARREAIDYADKDPAMPPELALEALNCIPNTEKTLPTREDFLALLCSVKVAFGREAQNYRDQIEEWALRHGWADAEYFEHFWTDESAPRTPHDYLISLARKHGWKGGAVLDFKEISDDEMEFIEANSGGALELFAPEHPKPNVATAIDIITRYLPDHFKYDEMRGLVMLALPLEGERTFKPRPIEDNDYVILQEAMQRGGVHGKATATVRDAVGRVARLNRFHPIRDYLNGLPQWDGKNRLTTFYSRYFGAEDNEYTRGIGPLLPLTLVARVMEPGCKADYMVVLESEQGDGKSTMCRILAGDFFSDTMPKDLAHKDAMIHLKGKWLVEMAEMAPLRKADADVLKSFITAPIDIYRPIKAREEVHQPRQVVFIGTTNNAEYLRDPTGARRFWPVATGDLDPDGLREDRDQIFAEAVVRYKRGDKWWPDREFEARVIKPEQDARYTADIWEEHITKFLADKNETKVVEIAQTVLGKSLKELGNSDTLRVTGILTRLGFIRVRASSGNIWRRRVPVKCTGAGDGWDS</sequence>
<organism evidence="2 3">
    <name type="scientific">Mesorhizobium denitrificans</name>
    <dbReference type="NCBI Taxonomy" id="2294114"/>
    <lineage>
        <taxon>Bacteria</taxon>
        <taxon>Pseudomonadati</taxon>
        <taxon>Pseudomonadota</taxon>
        <taxon>Alphaproteobacteria</taxon>
        <taxon>Hyphomicrobiales</taxon>
        <taxon>Phyllobacteriaceae</taxon>
        <taxon>Mesorhizobium</taxon>
    </lineage>
</organism>
<evidence type="ECO:0000259" key="1">
    <source>
        <dbReference type="Pfam" id="PF05272"/>
    </source>
</evidence>
<proteinExistence type="predicted"/>
<dbReference type="InterPro" id="IPR007936">
    <property type="entry name" value="VapE-like_dom"/>
</dbReference>
<dbReference type="AlphaFoldDB" id="A0A371XDT2"/>
<dbReference type="RefSeq" id="WP_116624253.1">
    <property type="nucleotide sequence ID" value="NZ_QURN01000008.1"/>
</dbReference>
<evidence type="ECO:0000313" key="2">
    <source>
        <dbReference type="EMBL" id="RFC67381.1"/>
    </source>
</evidence>
<evidence type="ECO:0000313" key="3">
    <source>
        <dbReference type="Proteomes" id="UP000262379"/>
    </source>
</evidence>
<dbReference type="PANTHER" id="PTHR34985">
    <property type="entry name" value="SLR0554 PROTEIN"/>
    <property type="match status" value="1"/>
</dbReference>
<dbReference type="Pfam" id="PF05272">
    <property type="entry name" value="VapE-like_dom"/>
    <property type="match status" value="1"/>
</dbReference>
<reference evidence="3" key="1">
    <citation type="submission" date="2018-08" db="EMBL/GenBank/DDBJ databases">
        <authorList>
            <person name="Im W.T."/>
        </authorList>
    </citation>
    <scope>NUCLEOTIDE SEQUENCE [LARGE SCALE GENOMIC DNA]</scope>
    <source>
        <strain evidence="3">LA-28</strain>
    </source>
</reference>
<dbReference type="Proteomes" id="UP000262379">
    <property type="component" value="Unassembled WGS sequence"/>
</dbReference>
<accession>A0A371XDT2</accession>
<gene>
    <name evidence="2" type="ORF">DY251_12650</name>
</gene>
<dbReference type="EMBL" id="QURN01000008">
    <property type="protein sequence ID" value="RFC67381.1"/>
    <property type="molecule type" value="Genomic_DNA"/>
</dbReference>
<dbReference type="PANTHER" id="PTHR34985:SF1">
    <property type="entry name" value="SLR0554 PROTEIN"/>
    <property type="match status" value="1"/>
</dbReference>